<dbReference type="InterPro" id="IPR013785">
    <property type="entry name" value="Aldolase_TIM"/>
</dbReference>
<organism evidence="1 2">
    <name type="scientific">Scheffersomyces stipitis (strain ATCC 58785 / CBS 6054 / NBRC 10063 / NRRL Y-11545)</name>
    <name type="common">Yeast</name>
    <name type="synonym">Pichia stipitis</name>
    <dbReference type="NCBI Taxonomy" id="322104"/>
    <lineage>
        <taxon>Eukaryota</taxon>
        <taxon>Fungi</taxon>
        <taxon>Dikarya</taxon>
        <taxon>Ascomycota</taxon>
        <taxon>Saccharomycotina</taxon>
        <taxon>Pichiomycetes</taxon>
        <taxon>Debaryomycetaceae</taxon>
        <taxon>Scheffersomyces</taxon>
    </lineage>
</organism>
<dbReference type="InterPro" id="IPR031322">
    <property type="entry name" value="Shikimate/glucono_kinase"/>
</dbReference>
<dbReference type="Gene3D" id="3.40.50.720">
    <property type="entry name" value="NAD(P)-binding Rossmann-like Domain"/>
    <property type="match status" value="1"/>
</dbReference>
<dbReference type="GeneID" id="4841097"/>
<dbReference type="Proteomes" id="UP000002258">
    <property type="component" value="Chromosome 8"/>
</dbReference>
<dbReference type="SUPFAM" id="SSF51735">
    <property type="entry name" value="NAD(P)-binding Rossmann-fold domains"/>
    <property type="match status" value="1"/>
</dbReference>
<protein>
    <recommendedName>
        <fullName evidence="3">Quinate repressor protein</fullName>
    </recommendedName>
</protein>
<sequence>MIYERCENSLQHKFQSVVIVGLRGVGKSTLALMASATLGLEYVDLERCLVDYTGVSDATFIKSVSKEEFIHLQYKLIVRSFRANKNKRAIYVLPASSINNSAVMEYLRNNCNCHCVINIECDEDRILKYVNYTGEYQKGISSIQSGISQYRSVANYNFFNLESNLDVWKKYSFSKVDDSKQIEVTPHLILKPVELEFINFMSFILWNPIPEPSDVLLKHYQRSNLRSFSNCLQLTFPYDARNIHVNNFGDVLNGVDAIEVGVDLIQLIRTKIMHVNLRLDEYIARIRRSTRGSIPILVGIKNTIPELNNFIMESTVDSVISTSQIKQDFRSFYFSILYSIIKVAADYVVLNLEIFLFDEVNFLNDIIVNDSFYIMDQLRHMQGNSSFLGTYNSNCDEFWAIQKTIGKVRCLDIIDLTNDLQISMVRVTSTARCVSDNYKIQTFLEYCMKKYPETTVSAYNQGTNGKISKILNKVLTPVCSPSADPSQGELTSYALNQSRFSCFLQPTLRFFAVGRSDSSILYQFVYRSVFEKLGLSYFFKILEDVSIDELLKSPDFGGAILATPIEIKANEFAGKSSAHAAEIGLVDSIIAERSLDDPSKFLLRGENADCLAIKVYISDNVAPINAVSHNKSVLVIGSGFKSRAAIYSLMKLGYKNILLYSPMSIARQTEKDVSLSHNLDSSRKLDSHNLLAKITIITEEQFQNGILPDDLLYPTIIINCMSDEDVPIDGQVKLSANWLKSPSGGIFLDTHIANKEITTLNESSEWEKGWIKTNGLEFLLAKTLIQFELFVGKPAPRELIKSILIEHYPNEVQ</sequence>
<dbReference type="Pfam" id="PF01487">
    <property type="entry name" value="DHquinase_I"/>
    <property type="match status" value="1"/>
</dbReference>
<reference evidence="1 2" key="1">
    <citation type="journal article" date="2007" name="Nat. Biotechnol.">
        <title>Genome sequence of the lignocellulose-bioconverting and xylose-fermenting yeast Pichia stipitis.</title>
        <authorList>
            <person name="Jeffries T.W."/>
            <person name="Grigoriev I.V."/>
            <person name="Grimwood J."/>
            <person name="Laplaza J.M."/>
            <person name="Aerts A."/>
            <person name="Salamov A."/>
            <person name="Schmutz J."/>
            <person name="Lindquist E."/>
            <person name="Dehal P."/>
            <person name="Shapiro H."/>
            <person name="Jin Y.S."/>
            <person name="Passoth V."/>
            <person name="Richardson P.M."/>
        </authorList>
    </citation>
    <scope>NUCLEOTIDE SEQUENCE [LARGE SCALE GENOMIC DNA]</scope>
    <source>
        <strain evidence="2">ATCC 58785 / CBS 6054 / NBRC 10063 / NRRL Y-11545</strain>
    </source>
</reference>
<dbReference type="eggNOG" id="KOG0692">
    <property type="taxonomic scope" value="Eukaryota"/>
</dbReference>
<evidence type="ECO:0000313" key="2">
    <source>
        <dbReference type="Proteomes" id="UP000002258"/>
    </source>
</evidence>
<dbReference type="PANTHER" id="PTHR21089">
    <property type="entry name" value="SHIKIMATE DEHYDROGENASE"/>
    <property type="match status" value="1"/>
</dbReference>
<dbReference type="InterPro" id="IPR027417">
    <property type="entry name" value="P-loop_NTPase"/>
</dbReference>
<dbReference type="Gene3D" id="3.40.50.300">
    <property type="entry name" value="P-loop containing nucleotide triphosphate hydrolases"/>
    <property type="match status" value="1"/>
</dbReference>
<dbReference type="GO" id="GO:0019632">
    <property type="term" value="P:shikimate metabolic process"/>
    <property type="evidence" value="ECO:0007669"/>
    <property type="project" value="TreeGrafter"/>
</dbReference>
<evidence type="ECO:0008006" key="3">
    <source>
        <dbReference type="Google" id="ProtNLM"/>
    </source>
</evidence>
<dbReference type="Pfam" id="PF01202">
    <property type="entry name" value="SKI"/>
    <property type="match status" value="1"/>
</dbReference>
<dbReference type="AlphaFoldDB" id="A3LZX2"/>
<dbReference type="RefSeq" id="XP_001386446.2">
    <property type="nucleotide sequence ID" value="XM_001386409.1"/>
</dbReference>
<dbReference type="GO" id="GO:0009423">
    <property type="term" value="P:chorismate biosynthetic process"/>
    <property type="evidence" value="ECO:0007669"/>
    <property type="project" value="TreeGrafter"/>
</dbReference>
<dbReference type="KEGG" id="pic:PICST_64420"/>
<dbReference type="GO" id="GO:0004764">
    <property type="term" value="F:shikimate 3-dehydrogenase (NADP+) activity"/>
    <property type="evidence" value="ECO:0007669"/>
    <property type="project" value="InterPro"/>
</dbReference>
<dbReference type="EMBL" id="CP000502">
    <property type="protein sequence ID" value="ABN68417.2"/>
    <property type="molecule type" value="Genomic_DNA"/>
</dbReference>
<dbReference type="InterPro" id="IPR001381">
    <property type="entry name" value="DHquinase_I"/>
</dbReference>
<name>A3LZX2_PICST</name>
<dbReference type="SUPFAM" id="SSF52540">
    <property type="entry name" value="P-loop containing nucleoside triphosphate hydrolases"/>
    <property type="match status" value="1"/>
</dbReference>
<dbReference type="STRING" id="322104.A3LZX2"/>
<keyword evidence="2" id="KW-1185">Reference proteome</keyword>
<proteinExistence type="predicted"/>
<dbReference type="OMA" id="AVYSMIH"/>
<gene>
    <name evidence="1" type="ORF">PICST_64420</name>
</gene>
<dbReference type="HOGENOM" id="CLU_347185_0_0_1"/>
<dbReference type="OrthoDB" id="197068at2759"/>
<dbReference type="PANTHER" id="PTHR21089:SF1">
    <property type="entry name" value="BIFUNCTIONAL 3-DEHYDROQUINATE DEHYDRATASE_SHIKIMATE DEHYDROGENASE, CHLOROPLASTIC"/>
    <property type="match status" value="1"/>
</dbReference>
<dbReference type="GO" id="GO:0003855">
    <property type="term" value="F:3-dehydroquinate dehydratase activity"/>
    <property type="evidence" value="ECO:0007669"/>
    <property type="project" value="InterPro"/>
</dbReference>
<dbReference type="InParanoid" id="A3LZX2"/>
<accession>A3LZX2</accession>
<dbReference type="Gene3D" id="3.20.20.70">
    <property type="entry name" value="Aldolase class I"/>
    <property type="match status" value="1"/>
</dbReference>
<evidence type="ECO:0000313" key="1">
    <source>
        <dbReference type="EMBL" id="ABN68417.2"/>
    </source>
</evidence>
<dbReference type="InterPro" id="IPR022893">
    <property type="entry name" value="Shikimate_DH_fam"/>
</dbReference>
<dbReference type="InterPro" id="IPR036291">
    <property type="entry name" value="NAD(P)-bd_dom_sf"/>
</dbReference>